<name>A0AAN9I1K0_CLITE</name>
<dbReference type="EMBL" id="JAYKXN010000008">
    <property type="protein sequence ID" value="KAK7262372.1"/>
    <property type="molecule type" value="Genomic_DNA"/>
</dbReference>
<evidence type="ECO:0000313" key="1">
    <source>
        <dbReference type="EMBL" id="KAK7262372.1"/>
    </source>
</evidence>
<keyword evidence="2" id="KW-1185">Reference proteome</keyword>
<comment type="caution">
    <text evidence="1">The sequence shown here is derived from an EMBL/GenBank/DDBJ whole genome shotgun (WGS) entry which is preliminary data.</text>
</comment>
<protein>
    <submittedName>
        <fullName evidence="1">Uncharacterized protein</fullName>
    </submittedName>
</protein>
<accession>A0AAN9I1K0</accession>
<proteinExistence type="predicted"/>
<gene>
    <name evidence="1" type="ORF">RJT34_29941</name>
</gene>
<dbReference type="Proteomes" id="UP001359559">
    <property type="component" value="Unassembled WGS sequence"/>
</dbReference>
<organism evidence="1 2">
    <name type="scientific">Clitoria ternatea</name>
    <name type="common">Butterfly pea</name>
    <dbReference type="NCBI Taxonomy" id="43366"/>
    <lineage>
        <taxon>Eukaryota</taxon>
        <taxon>Viridiplantae</taxon>
        <taxon>Streptophyta</taxon>
        <taxon>Embryophyta</taxon>
        <taxon>Tracheophyta</taxon>
        <taxon>Spermatophyta</taxon>
        <taxon>Magnoliopsida</taxon>
        <taxon>eudicotyledons</taxon>
        <taxon>Gunneridae</taxon>
        <taxon>Pentapetalae</taxon>
        <taxon>rosids</taxon>
        <taxon>fabids</taxon>
        <taxon>Fabales</taxon>
        <taxon>Fabaceae</taxon>
        <taxon>Papilionoideae</taxon>
        <taxon>50 kb inversion clade</taxon>
        <taxon>NPAAA clade</taxon>
        <taxon>indigoferoid/millettioid clade</taxon>
        <taxon>Phaseoleae</taxon>
        <taxon>Clitoria</taxon>
    </lineage>
</organism>
<evidence type="ECO:0000313" key="2">
    <source>
        <dbReference type="Proteomes" id="UP001359559"/>
    </source>
</evidence>
<dbReference type="AlphaFoldDB" id="A0AAN9I1K0"/>
<reference evidence="1 2" key="1">
    <citation type="submission" date="2024-01" db="EMBL/GenBank/DDBJ databases">
        <title>The genomes of 5 underutilized Papilionoideae crops provide insights into root nodulation and disease resistance.</title>
        <authorList>
            <person name="Yuan L."/>
        </authorList>
    </citation>
    <scope>NUCLEOTIDE SEQUENCE [LARGE SCALE GENOMIC DNA]</scope>
    <source>
        <strain evidence="1">LY-2023</strain>
        <tissue evidence="1">Leaf</tissue>
    </source>
</reference>
<sequence>MPSVSVVTVSWSAGCTQIVFISERASSSIGVIEDDGDYGFGDSCLALFVDKFLKIGSPNLLQVGDFEDEANGIKNVGFSKAVQAGDGVEEEVEARNAGLGGVGFEPFQANLLNVHLDE</sequence>